<reference evidence="2" key="1">
    <citation type="submission" date="2015-04" db="UniProtKB">
        <authorList>
            <consortium name="EnsemblPlants"/>
        </authorList>
    </citation>
    <scope>IDENTIFICATION</scope>
</reference>
<dbReference type="PANTHER" id="PTHR34950:SF2">
    <property type="entry name" value="OS10G0364900 PROTEIN"/>
    <property type="match status" value="1"/>
</dbReference>
<keyword evidence="3" id="KW-1185">Reference proteome</keyword>
<accession>A0A0E0EX07</accession>
<evidence type="ECO:0000313" key="2">
    <source>
        <dbReference type="EnsemblPlants" id="OMERI10G05240.4"/>
    </source>
</evidence>
<dbReference type="EnsemblPlants" id="OMERI10G05240.4">
    <property type="protein sequence ID" value="OMERI10G05240.4"/>
    <property type="gene ID" value="OMERI10G05240"/>
</dbReference>
<dbReference type="Proteomes" id="UP000008021">
    <property type="component" value="Chromosome 10"/>
</dbReference>
<dbReference type="Gramene" id="OMERI10G05240.4">
    <property type="protein sequence ID" value="OMERI10G05240.4"/>
    <property type="gene ID" value="OMERI10G05240"/>
</dbReference>
<evidence type="ECO:0000313" key="3">
    <source>
        <dbReference type="Proteomes" id="UP000008021"/>
    </source>
</evidence>
<proteinExistence type="predicted"/>
<feature type="compositionally biased region" description="Basic and acidic residues" evidence="1">
    <location>
        <begin position="56"/>
        <end position="68"/>
    </location>
</feature>
<sequence length="145" mass="16543">MASIGFSYAQIHVQQDRCRRTNEEKMKKMMAEEEKSKKGMCEGEEEEKNKFMAADEKSCHSRTSERVHPCSSPASKIGRLIGSKDKNEGQQLERRMMHNRPYHVSVTPPSVSKVLRVEDHRMPSQAHHLGMNDVALGESNGTFRI</sequence>
<dbReference type="HOGENOM" id="CLU_1963120_0_0_1"/>
<protein>
    <submittedName>
        <fullName evidence="2">Uncharacterized protein</fullName>
    </submittedName>
</protein>
<evidence type="ECO:0000256" key="1">
    <source>
        <dbReference type="SAM" id="MobiDB-lite"/>
    </source>
</evidence>
<dbReference type="AlphaFoldDB" id="A0A0E0EX07"/>
<organism evidence="2">
    <name type="scientific">Oryza meridionalis</name>
    <dbReference type="NCBI Taxonomy" id="40149"/>
    <lineage>
        <taxon>Eukaryota</taxon>
        <taxon>Viridiplantae</taxon>
        <taxon>Streptophyta</taxon>
        <taxon>Embryophyta</taxon>
        <taxon>Tracheophyta</taxon>
        <taxon>Spermatophyta</taxon>
        <taxon>Magnoliopsida</taxon>
        <taxon>Liliopsida</taxon>
        <taxon>Poales</taxon>
        <taxon>Poaceae</taxon>
        <taxon>BOP clade</taxon>
        <taxon>Oryzoideae</taxon>
        <taxon>Oryzeae</taxon>
        <taxon>Oryzinae</taxon>
        <taxon>Oryza</taxon>
    </lineage>
</organism>
<feature type="region of interest" description="Disordered" evidence="1">
    <location>
        <begin position="56"/>
        <end position="88"/>
    </location>
</feature>
<name>A0A0E0EX07_9ORYZ</name>
<reference evidence="2" key="2">
    <citation type="submission" date="2018-05" db="EMBL/GenBank/DDBJ databases">
        <title>OmerRS3 (Oryza meridionalis Reference Sequence Version 3).</title>
        <authorList>
            <person name="Zhang J."/>
            <person name="Kudrna D."/>
            <person name="Lee S."/>
            <person name="Talag J."/>
            <person name="Welchert J."/>
            <person name="Wing R.A."/>
        </authorList>
    </citation>
    <scope>NUCLEOTIDE SEQUENCE [LARGE SCALE GENOMIC DNA]</scope>
    <source>
        <strain evidence="2">cv. OR44</strain>
    </source>
</reference>
<dbReference type="PANTHER" id="PTHR34950">
    <property type="entry name" value="OS04G0457400 PROTEIN"/>
    <property type="match status" value="1"/>
</dbReference>